<name>A0A833PBW2_ACIBZ</name>
<evidence type="ECO:0000313" key="2">
    <source>
        <dbReference type="Proteomes" id="UP000490535"/>
    </source>
</evidence>
<proteinExistence type="predicted"/>
<evidence type="ECO:0000313" key="1">
    <source>
        <dbReference type="EMBL" id="KAF1018798.1"/>
    </source>
</evidence>
<accession>A0A833PBW2</accession>
<comment type="caution">
    <text evidence="1">The sequence shown here is derived from an EMBL/GenBank/DDBJ whole genome shotgun (WGS) entry which is preliminary data.</text>
</comment>
<dbReference type="AlphaFoldDB" id="A0A833PBW2"/>
<organism evidence="1 2">
    <name type="scientific">Acinetobacter bereziniae</name>
    <name type="common">Acinetobacter genomosp. 10</name>
    <dbReference type="NCBI Taxonomy" id="106648"/>
    <lineage>
        <taxon>Bacteria</taxon>
        <taxon>Pseudomonadati</taxon>
        <taxon>Pseudomonadota</taxon>
        <taxon>Gammaproteobacteria</taxon>
        <taxon>Moraxellales</taxon>
        <taxon>Moraxellaceae</taxon>
        <taxon>Acinetobacter</taxon>
    </lineage>
</organism>
<dbReference type="Proteomes" id="UP000490535">
    <property type="component" value="Unassembled WGS sequence"/>
</dbReference>
<dbReference type="EMBL" id="WNDP01000161">
    <property type="protein sequence ID" value="KAF1018798.1"/>
    <property type="molecule type" value="Genomic_DNA"/>
</dbReference>
<protein>
    <submittedName>
        <fullName evidence="1">Uncharacterized protein</fullName>
    </submittedName>
</protein>
<gene>
    <name evidence="1" type="ORF">GAK29_04111</name>
</gene>
<sequence>MATHDFLFSYTVSPKNPAYKNDADDIRRKIANIKVPSWIKYTDVETVFSGEFELTGFDSAKRTQAEEKVKNTINQILVENKCVSKVKVIVVLLVDQLGKPTHFTI</sequence>
<reference evidence="2" key="1">
    <citation type="journal article" date="2020" name="MBio">
        <title>Horizontal gene transfer to a defensive symbiont with a reduced genome amongst a multipartite beetle microbiome.</title>
        <authorList>
            <person name="Waterworth S.C."/>
            <person name="Florez L.V."/>
            <person name="Rees E.R."/>
            <person name="Hertweck C."/>
            <person name="Kaltenpoth M."/>
            <person name="Kwan J.C."/>
        </authorList>
    </citation>
    <scope>NUCLEOTIDE SEQUENCE [LARGE SCALE GENOMIC DNA]</scope>
</reference>